<name>A0AA94L031_9MICO</name>
<keyword evidence="2" id="KW-1185">Reference proteome</keyword>
<evidence type="ECO:0000313" key="1">
    <source>
        <dbReference type="EMBL" id="SFS15008.1"/>
    </source>
</evidence>
<dbReference type="Proteomes" id="UP000198506">
    <property type="component" value="Unassembled WGS sequence"/>
</dbReference>
<dbReference type="Gene3D" id="1.20.120.450">
    <property type="entry name" value="dinb family like domain"/>
    <property type="match status" value="1"/>
</dbReference>
<accession>A0AA94L031</accession>
<protein>
    <recommendedName>
        <fullName evidence="3">DinB family protein</fullName>
    </recommendedName>
</protein>
<sequence>MRDDEKALLVRYLRLQRDALRWKLEGVSERDARMPMTATGTNLLGLVKHVASVSVDYLGDCVGRPSGEVMPWSADGAEANADMWAGPDETMAGVLALWDRAWAHIDGTLEALPLDAPAHVPWWGERGDVTMRLLIVHLIAEIARHAGHADILREQIDGATGLRDGVSNLPDGDARWWAGYVARLRATAEASGA</sequence>
<proteinExistence type="predicted"/>
<dbReference type="InterPro" id="IPR007061">
    <property type="entry name" value="MST-like"/>
</dbReference>
<evidence type="ECO:0008006" key="3">
    <source>
        <dbReference type="Google" id="ProtNLM"/>
    </source>
</evidence>
<dbReference type="InterPro" id="IPR034660">
    <property type="entry name" value="DinB/YfiT-like"/>
</dbReference>
<evidence type="ECO:0000313" key="2">
    <source>
        <dbReference type="Proteomes" id="UP000198506"/>
    </source>
</evidence>
<dbReference type="EMBL" id="FOZN01000003">
    <property type="protein sequence ID" value="SFS15008.1"/>
    <property type="molecule type" value="Genomic_DNA"/>
</dbReference>
<dbReference type="RefSeq" id="WP_092918339.1">
    <property type="nucleotide sequence ID" value="NZ_FOZN01000003.1"/>
</dbReference>
<organism evidence="1 2">
    <name type="scientific">Agrococcus baldri</name>
    <dbReference type="NCBI Taxonomy" id="153730"/>
    <lineage>
        <taxon>Bacteria</taxon>
        <taxon>Bacillati</taxon>
        <taxon>Actinomycetota</taxon>
        <taxon>Actinomycetes</taxon>
        <taxon>Micrococcales</taxon>
        <taxon>Microbacteriaceae</taxon>
        <taxon>Agrococcus</taxon>
    </lineage>
</organism>
<dbReference type="SUPFAM" id="SSF109854">
    <property type="entry name" value="DinB/YfiT-like putative metalloenzymes"/>
    <property type="match status" value="1"/>
</dbReference>
<dbReference type="AlphaFoldDB" id="A0AA94L031"/>
<reference evidence="1 2" key="1">
    <citation type="submission" date="2016-10" db="EMBL/GenBank/DDBJ databases">
        <authorList>
            <person name="Varghese N."/>
            <person name="Submissions S."/>
        </authorList>
    </citation>
    <scope>NUCLEOTIDE SEQUENCE [LARGE SCALE GENOMIC DNA]</scope>
    <source>
        <strain evidence="1 2">IAM 15147</strain>
    </source>
</reference>
<dbReference type="Pfam" id="PF04978">
    <property type="entry name" value="MST"/>
    <property type="match status" value="1"/>
</dbReference>
<comment type="caution">
    <text evidence="1">The sequence shown here is derived from an EMBL/GenBank/DDBJ whole genome shotgun (WGS) entry which is preliminary data.</text>
</comment>
<gene>
    <name evidence="1" type="ORF">SAMN04487783_1951</name>
</gene>